<dbReference type="EMBL" id="CP001802">
    <property type="protein sequence ID" value="ACY23948.1"/>
    <property type="molecule type" value="Genomic_DNA"/>
</dbReference>
<dbReference type="eggNOG" id="ENOG5033KWG">
    <property type="taxonomic scope" value="Bacteria"/>
</dbReference>
<feature type="region of interest" description="Disordered" evidence="1">
    <location>
        <begin position="86"/>
        <end position="145"/>
    </location>
</feature>
<reference evidence="3" key="1">
    <citation type="submission" date="2009-10" db="EMBL/GenBank/DDBJ databases">
        <title>The complete chromosome of Gordonia bronchialis DSM 43247.</title>
        <authorList>
            <consortium name="US DOE Joint Genome Institute (JGI-PGF)"/>
            <person name="Lucas S."/>
            <person name="Copeland A."/>
            <person name="Lapidus A."/>
            <person name="Glavina del Rio T."/>
            <person name="Dalin E."/>
            <person name="Tice H."/>
            <person name="Bruce D."/>
            <person name="Goodwin L."/>
            <person name="Pitluck S."/>
            <person name="Kyrpides N."/>
            <person name="Mavromatis K."/>
            <person name="Ivanova N."/>
            <person name="Ovchinnikova G."/>
            <person name="Saunders E."/>
            <person name="Brettin T."/>
            <person name="Detter J.C."/>
            <person name="Han C."/>
            <person name="Larimer F."/>
            <person name="Land M."/>
            <person name="Hauser L."/>
            <person name="Markowitz V."/>
            <person name="Cheng J.-F."/>
            <person name="Hugenholtz P."/>
            <person name="Woyke T."/>
            <person name="Wu D."/>
            <person name="Jando M."/>
            <person name="Schneider S."/>
            <person name="Goeker M."/>
            <person name="Klenk H.-P."/>
            <person name="Eisen J.A."/>
        </authorList>
    </citation>
    <scope>NUCLEOTIDE SEQUENCE [LARGE SCALE GENOMIC DNA]</scope>
    <source>
        <strain evidence="3">ATCC 25592 / DSM 43247 / BCRC 13721 / JCM 3198 / KCTC 3076 / NBRC 16047 / NCTC 10667</strain>
    </source>
</reference>
<evidence type="ECO:0000313" key="2">
    <source>
        <dbReference type="EMBL" id="ACY23948.1"/>
    </source>
</evidence>
<sequence>MDPVIEYLFGPGDGSTTTWTSVADADLNHDGIPDAVLLDFDGDGRRDDAMWDTDGDGVADVSVLDLDDDGEYDAFFRDGGKGLWDSRVEREGLDTGPRQPPPRHPPPGQPPPSSPDTGADLDIDGDGQVDARLEGPAGSGRITPDRLYVDVDGDGHFDHVLVDLDGDGRADACYDSRDPRFRP</sequence>
<dbReference type="GO" id="GO:0005509">
    <property type="term" value="F:calcium ion binding"/>
    <property type="evidence" value="ECO:0007669"/>
    <property type="project" value="InterPro"/>
</dbReference>
<dbReference type="SUPFAM" id="SSF103647">
    <property type="entry name" value="TSP type-3 repeat"/>
    <property type="match status" value="1"/>
</dbReference>
<reference evidence="2 3" key="2">
    <citation type="journal article" date="2010" name="Stand. Genomic Sci.">
        <title>Complete genome sequence of Gordonia bronchialis type strain (3410).</title>
        <authorList>
            <person name="Ivanova N."/>
            <person name="Sikorski J."/>
            <person name="Jando M."/>
            <person name="Lapidus A."/>
            <person name="Nolan M."/>
            <person name="Lucas S."/>
            <person name="Del Rio T.G."/>
            <person name="Tice H."/>
            <person name="Copeland A."/>
            <person name="Cheng J.F."/>
            <person name="Chen F."/>
            <person name="Bruce D."/>
            <person name="Goodwin L."/>
            <person name="Pitluck S."/>
            <person name="Mavromatis K."/>
            <person name="Ovchinnikova G."/>
            <person name="Pati A."/>
            <person name="Chen A."/>
            <person name="Palaniappan K."/>
            <person name="Land M."/>
            <person name="Hauser L."/>
            <person name="Chang Y.J."/>
            <person name="Jeffries C.D."/>
            <person name="Chain P."/>
            <person name="Saunders E."/>
            <person name="Han C."/>
            <person name="Detter J.C."/>
            <person name="Brettin T."/>
            <person name="Rohde M."/>
            <person name="Goker M."/>
            <person name="Bristow J."/>
            <person name="Eisen J.A."/>
            <person name="Markowitz V."/>
            <person name="Hugenholtz P."/>
            <person name="Klenk H.P."/>
            <person name="Kyrpides N.C."/>
        </authorList>
    </citation>
    <scope>NUCLEOTIDE SEQUENCE [LARGE SCALE GENOMIC DNA]</scope>
    <source>
        <strain evidence="3">ATCC 25592 / DSM 43247 / BCRC 13721 / JCM 3198 / KCTC 3076 / NBRC 16047 / NCTC 10667</strain>
    </source>
</reference>
<dbReference type="Proteomes" id="UP000001219">
    <property type="component" value="Chromosome"/>
</dbReference>
<dbReference type="AlphaFoldDB" id="D0L9A3"/>
<keyword evidence="3" id="KW-1185">Reference proteome</keyword>
<dbReference type="HOGENOM" id="CLU_136754_0_0_11"/>
<evidence type="ECO:0000256" key="1">
    <source>
        <dbReference type="SAM" id="MobiDB-lite"/>
    </source>
</evidence>
<evidence type="ECO:0008006" key="4">
    <source>
        <dbReference type="Google" id="ProtNLM"/>
    </source>
</evidence>
<feature type="compositionally biased region" description="Pro residues" evidence="1">
    <location>
        <begin position="98"/>
        <end position="114"/>
    </location>
</feature>
<gene>
    <name evidence="2" type="ordered locus">Gbro_4835</name>
</gene>
<dbReference type="KEGG" id="gbr:Gbro_4835"/>
<dbReference type="STRING" id="526226.Gbro_4835"/>
<dbReference type="OrthoDB" id="3700985at2"/>
<proteinExistence type="predicted"/>
<organism evidence="2 3">
    <name type="scientific">Gordonia bronchialis (strain ATCC 25592 / DSM 43247 / BCRC 13721 / JCM 3198 / KCTC 3076 / NBRC 16047 / NCTC 10667)</name>
    <name type="common">Rhodococcus bronchialis</name>
    <dbReference type="NCBI Taxonomy" id="526226"/>
    <lineage>
        <taxon>Bacteria</taxon>
        <taxon>Bacillati</taxon>
        <taxon>Actinomycetota</taxon>
        <taxon>Actinomycetes</taxon>
        <taxon>Mycobacteriales</taxon>
        <taxon>Gordoniaceae</taxon>
        <taxon>Gordonia</taxon>
    </lineage>
</organism>
<evidence type="ECO:0000313" key="3">
    <source>
        <dbReference type="Proteomes" id="UP000001219"/>
    </source>
</evidence>
<name>D0L9A3_GORB4</name>
<accession>D0L9A3</accession>
<dbReference type="RefSeq" id="WP_012836419.1">
    <property type="nucleotide sequence ID" value="NC_013441.1"/>
</dbReference>
<protein>
    <recommendedName>
        <fullName evidence="4">Pullulanase</fullName>
    </recommendedName>
</protein>
<dbReference type="InterPro" id="IPR028974">
    <property type="entry name" value="TSP_type-3_rpt"/>
</dbReference>